<dbReference type="InterPro" id="IPR006789">
    <property type="entry name" value="ARPC5"/>
</dbReference>
<dbReference type="PANTHER" id="PTHR12644">
    <property type="entry name" value="ARP2/3 COMPLEX 16 KD SUBUNIT P16-ARC"/>
    <property type="match status" value="1"/>
</dbReference>
<sequence>MADDEDNASSVLDADTFIETESPEVIIARIEGKSRQVERLLRIPQYAEALETALMDAPTQTRDERCKSANWILVHRVLMATKDVDGLLMGLNPELHDILMKYLYRGLATGDRITCDLCLRLHERLFDMAGIGCIMRAISDTQNLV</sequence>
<accession>A0A8T0GNQ6</accession>
<dbReference type="GO" id="GO:0034314">
    <property type="term" value="P:Arp2/3 complex-mediated actin nucleation"/>
    <property type="evidence" value="ECO:0007669"/>
    <property type="project" value="InterPro"/>
</dbReference>
<comment type="function">
    <text evidence="9">Functions as component of the Arp2/3 complex which is involved in regulation of actin polymerization and together with an activating nucleation-promoting factor (NPF) mediates the formation of branched actin networks. Arp2/3 complex plays a critical role in the control of cell morphogenesis via the modulation of cell polarity development.</text>
</comment>
<evidence type="ECO:0000256" key="4">
    <source>
        <dbReference type="ARBA" id="ARBA00022490"/>
    </source>
</evidence>
<dbReference type="FunFam" id="1.25.40.190:FF:000002">
    <property type="entry name" value="Actin-related protein 2/3 complex subunit 5"/>
    <property type="match status" value="1"/>
</dbReference>
<dbReference type="GO" id="GO:0030833">
    <property type="term" value="P:regulation of actin filament polymerization"/>
    <property type="evidence" value="ECO:0007669"/>
    <property type="project" value="InterPro"/>
</dbReference>
<dbReference type="InterPro" id="IPR036743">
    <property type="entry name" value="ARPC5_sf"/>
</dbReference>
<evidence type="ECO:0000313" key="10">
    <source>
        <dbReference type="EMBL" id="KAG0560227.1"/>
    </source>
</evidence>
<dbReference type="EMBL" id="CM026431">
    <property type="protein sequence ID" value="KAG0560227.1"/>
    <property type="molecule type" value="Genomic_DNA"/>
</dbReference>
<evidence type="ECO:0000256" key="5">
    <source>
        <dbReference type="ARBA" id="ARBA00023212"/>
    </source>
</evidence>
<dbReference type="Pfam" id="PF04699">
    <property type="entry name" value="P16-Arc"/>
    <property type="match status" value="1"/>
</dbReference>
<evidence type="ECO:0000256" key="7">
    <source>
        <dbReference type="ARBA" id="ARBA00059196"/>
    </source>
</evidence>
<comment type="subcellular location">
    <subcellularLocation>
        <location evidence="2">Cell projection</location>
    </subcellularLocation>
    <subcellularLocation>
        <location evidence="1">Cytoplasm</location>
        <location evidence="1">Cytoskeleton</location>
    </subcellularLocation>
</comment>
<comment type="function">
    <text evidence="7">Functions as a component of the Arp2/3 complex which is involved in regulation of actin polymerization and together with an activating nucleation-promoting factor (NPF) mediates the formation of branched actin networks. Arp2/3 complex plays a critical role in the control of cell morphogenesis via the modulation of cell polarity development.</text>
</comment>
<keyword evidence="11" id="KW-1185">Reference proteome</keyword>
<keyword evidence="4" id="KW-0963">Cytoplasm</keyword>
<evidence type="ECO:0000256" key="2">
    <source>
        <dbReference type="ARBA" id="ARBA00004316"/>
    </source>
</evidence>
<dbReference type="AlphaFoldDB" id="A0A8T0GNQ6"/>
<dbReference type="GO" id="GO:0042995">
    <property type="term" value="C:cell projection"/>
    <property type="evidence" value="ECO:0007669"/>
    <property type="project" value="UniProtKB-SubCell"/>
</dbReference>
<comment type="similarity">
    <text evidence="3 9">Belongs to the ARPC5 family.</text>
</comment>
<evidence type="ECO:0000256" key="1">
    <source>
        <dbReference type="ARBA" id="ARBA00004245"/>
    </source>
</evidence>
<evidence type="ECO:0000256" key="8">
    <source>
        <dbReference type="ARBA" id="ARBA00065908"/>
    </source>
</evidence>
<dbReference type="GO" id="GO:0005885">
    <property type="term" value="C:Arp2/3 protein complex"/>
    <property type="evidence" value="ECO:0007669"/>
    <property type="project" value="InterPro"/>
</dbReference>
<keyword evidence="6" id="KW-0966">Cell projection</keyword>
<evidence type="ECO:0000256" key="6">
    <source>
        <dbReference type="ARBA" id="ARBA00023273"/>
    </source>
</evidence>
<dbReference type="SUPFAM" id="SSF69103">
    <property type="entry name" value="Arp2/3 complex 16 kDa subunit ARPC5"/>
    <property type="match status" value="1"/>
</dbReference>
<dbReference type="Gene3D" id="1.25.40.190">
    <property type="entry name" value="Actin-related protein 2/3 complex subunit 5"/>
    <property type="match status" value="1"/>
</dbReference>
<keyword evidence="5 9" id="KW-0206">Cytoskeleton</keyword>
<evidence type="ECO:0000256" key="9">
    <source>
        <dbReference type="RuleBase" id="RU004301"/>
    </source>
</evidence>
<evidence type="ECO:0000256" key="3">
    <source>
        <dbReference type="ARBA" id="ARBA00006084"/>
    </source>
</evidence>
<dbReference type="Proteomes" id="UP000822688">
    <property type="component" value="Chromosome 10"/>
</dbReference>
<comment type="subunit">
    <text evidence="8">Component of the Arp2/3 complex composed of ARP2, ARP3, ARPC1/p41-ARC, ARPC2/p34-ARC, ARPC3/p21-ARC, ARPC4/p20-ARC and ARPC5/p16-ARC.</text>
</comment>
<gene>
    <name evidence="10" type="ORF">KC19_10G164100</name>
</gene>
<evidence type="ECO:0000313" key="11">
    <source>
        <dbReference type="Proteomes" id="UP000822688"/>
    </source>
</evidence>
<reference evidence="10" key="1">
    <citation type="submission" date="2020-06" db="EMBL/GenBank/DDBJ databases">
        <title>WGS assembly of Ceratodon purpureus strain R40.</title>
        <authorList>
            <person name="Carey S.B."/>
            <person name="Jenkins J."/>
            <person name="Shu S."/>
            <person name="Lovell J.T."/>
            <person name="Sreedasyam A."/>
            <person name="Maumus F."/>
            <person name="Tiley G.P."/>
            <person name="Fernandez-Pozo N."/>
            <person name="Barry K."/>
            <person name="Chen C."/>
            <person name="Wang M."/>
            <person name="Lipzen A."/>
            <person name="Daum C."/>
            <person name="Saski C.A."/>
            <person name="Payton A.C."/>
            <person name="Mcbreen J.C."/>
            <person name="Conrad R.E."/>
            <person name="Kollar L.M."/>
            <person name="Olsson S."/>
            <person name="Huttunen S."/>
            <person name="Landis J.B."/>
            <person name="Wickett N.J."/>
            <person name="Johnson M.G."/>
            <person name="Rensing S.A."/>
            <person name="Grimwood J."/>
            <person name="Schmutz J."/>
            <person name="Mcdaniel S.F."/>
        </authorList>
    </citation>
    <scope>NUCLEOTIDE SEQUENCE</scope>
    <source>
        <strain evidence="10">R40</strain>
    </source>
</reference>
<comment type="caution">
    <text evidence="10">The sequence shown here is derived from an EMBL/GenBank/DDBJ whole genome shotgun (WGS) entry which is preliminary data.</text>
</comment>
<protein>
    <recommendedName>
        <fullName evidence="9">Actin-related protein 2/3 complex subunit 5</fullName>
    </recommendedName>
</protein>
<name>A0A8T0GNQ6_CERPU</name>
<dbReference type="OrthoDB" id="429520at2759"/>
<organism evidence="10 11">
    <name type="scientific">Ceratodon purpureus</name>
    <name type="common">Fire moss</name>
    <name type="synonym">Dicranum purpureum</name>
    <dbReference type="NCBI Taxonomy" id="3225"/>
    <lineage>
        <taxon>Eukaryota</taxon>
        <taxon>Viridiplantae</taxon>
        <taxon>Streptophyta</taxon>
        <taxon>Embryophyta</taxon>
        <taxon>Bryophyta</taxon>
        <taxon>Bryophytina</taxon>
        <taxon>Bryopsida</taxon>
        <taxon>Dicranidae</taxon>
        <taxon>Pseudoditrichales</taxon>
        <taxon>Ditrichaceae</taxon>
        <taxon>Ceratodon</taxon>
    </lineage>
</organism>
<proteinExistence type="inferred from homology"/>